<name>A0ABN2K8Y0_9ACTN</name>
<reference evidence="1 2" key="1">
    <citation type="journal article" date="2019" name="Int. J. Syst. Evol. Microbiol.">
        <title>The Global Catalogue of Microorganisms (GCM) 10K type strain sequencing project: providing services to taxonomists for standard genome sequencing and annotation.</title>
        <authorList>
            <consortium name="The Broad Institute Genomics Platform"/>
            <consortium name="The Broad Institute Genome Sequencing Center for Infectious Disease"/>
            <person name="Wu L."/>
            <person name="Ma J."/>
        </authorList>
    </citation>
    <scope>NUCLEOTIDE SEQUENCE [LARGE SCALE GENOMIC DNA]</scope>
    <source>
        <strain evidence="1 2">JCM 13518</strain>
    </source>
</reference>
<keyword evidence="2" id="KW-1185">Reference proteome</keyword>
<dbReference type="RefSeq" id="WP_344203716.1">
    <property type="nucleotide sequence ID" value="NZ_BAAAME010000006.1"/>
</dbReference>
<organism evidence="1 2">
    <name type="scientific">Aeromicrobium alkaliterrae</name>
    <dbReference type="NCBI Taxonomy" id="302168"/>
    <lineage>
        <taxon>Bacteria</taxon>
        <taxon>Bacillati</taxon>
        <taxon>Actinomycetota</taxon>
        <taxon>Actinomycetes</taxon>
        <taxon>Propionibacteriales</taxon>
        <taxon>Nocardioidaceae</taxon>
        <taxon>Aeromicrobium</taxon>
    </lineage>
</organism>
<evidence type="ECO:0000313" key="2">
    <source>
        <dbReference type="Proteomes" id="UP001501057"/>
    </source>
</evidence>
<protein>
    <submittedName>
        <fullName evidence="1">Uncharacterized protein</fullName>
    </submittedName>
</protein>
<dbReference type="EMBL" id="BAAAME010000006">
    <property type="protein sequence ID" value="GAA1750882.1"/>
    <property type="molecule type" value="Genomic_DNA"/>
</dbReference>
<sequence>MLTKEQGDARRAIGRLVSYGFFNLSPAGLTVDRDPRRRPEELSIDVLLERLQLCGVPDDQMAVEVRVPAGQAKPHAFLRLVVHRPGVEHLATFISSLREGLALLDNMSAPQDAFPSSPGT</sequence>
<gene>
    <name evidence="1" type="ORF">GCM10009710_33360</name>
</gene>
<evidence type="ECO:0000313" key="1">
    <source>
        <dbReference type="EMBL" id="GAA1750882.1"/>
    </source>
</evidence>
<dbReference type="Proteomes" id="UP001501057">
    <property type="component" value="Unassembled WGS sequence"/>
</dbReference>
<comment type="caution">
    <text evidence="1">The sequence shown here is derived from an EMBL/GenBank/DDBJ whole genome shotgun (WGS) entry which is preliminary data.</text>
</comment>
<proteinExistence type="predicted"/>
<accession>A0ABN2K8Y0</accession>